<dbReference type="Gene3D" id="3.50.50.60">
    <property type="entry name" value="FAD/NAD(P)-binding domain"/>
    <property type="match status" value="3"/>
</dbReference>
<organism evidence="4">
    <name type="scientific">Thermosporothrix sp. COM3</name>
    <dbReference type="NCBI Taxonomy" id="2490863"/>
    <lineage>
        <taxon>Bacteria</taxon>
        <taxon>Bacillati</taxon>
        <taxon>Chloroflexota</taxon>
        <taxon>Ktedonobacteria</taxon>
        <taxon>Ktedonobacterales</taxon>
        <taxon>Thermosporotrichaceae</taxon>
        <taxon>Thermosporothrix</taxon>
    </lineage>
</organism>
<dbReference type="InterPro" id="IPR023753">
    <property type="entry name" value="FAD/NAD-binding_dom"/>
</dbReference>
<accession>A0A455SCI5</accession>
<dbReference type="SUPFAM" id="SSF51905">
    <property type="entry name" value="FAD/NAD(P)-binding domain"/>
    <property type="match status" value="1"/>
</dbReference>
<evidence type="ECO:0000313" key="4">
    <source>
        <dbReference type="EMBL" id="BBH86173.1"/>
    </source>
</evidence>
<protein>
    <submittedName>
        <fullName evidence="4">Oxidoreductase</fullName>
    </submittedName>
</protein>
<dbReference type="PANTHER" id="PTHR42949">
    <property type="entry name" value="ANAEROBIC GLYCEROL-3-PHOSPHATE DEHYDROGENASE SUBUNIT B"/>
    <property type="match status" value="1"/>
</dbReference>
<feature type="chain" id="PRO_5019834526" evidence="2">
    <location>
        <begin position="20"/>
        <end position="426"/>
    </location>
</feature>
<dbReference type="PIRSF" id="PIRSF037495">
    <property type="entry name" value="Opine_OX_OoxA/HcnB"/>
    <property type="match status" value="1"/>
</dbReference>
<keyword evidence="1" id="KW-0560">Oxidoreductase</keyword>
<reference evidence="4" key="1">
    <citation type="submission" date="2018-12" db="EMBL/GenBank/DDBJ databases">
        <title>Novel natural products biosynthetic potential of the class Ktedonobacteria.</title>
        <authorList>
            <person name="Zheng Y."/>
            <person name="Saitou A."/>
            <person name="Wang C.M."/>
            <person name="Toyoda A."/>
            <person name="Minakuchi Y."/>
            <person name="Sekiguchi Y."/>
            <person name="Ueda K."/>
            <person name="Takano H."/>
            <person name="Sakai Y."/>
            <person name="Yokota A."/>
            <person name="Yabe S."/>
        </authorList>
    </citation>
    <scope>NUCLEOTIDE SEQUENCE</scope>
    <source>
        <strain evidence="4">COM3</strain>
    </source>
</reference>
<gene>
    <name evidence="4" type="ORF">KTC_09240</name>
</gene>
<dbReference type="AlphaFoldDB" id="A0A455SCI5"/>
<dbReference type="GO" id="GO:0016491">
    <property type="term" value="F:oxidoreductase activity"/>
    <property type="evidence" value="ECO:0007669"/>
    <property type="project" value="UniProtKB-KW"/>
</dbReference>
<name>A0A455SCI5_9CHLR</name>
<dbReference type="Pfam" id="PF07992">
    <property type="entry name" value="Pyr_redox_2"/>
    <property type="match status" value="1"/>
</dbReference>
<dbReference type="PRINTS" id="PR00469">
    <property type="entry name" value="PNDRDTASEII"/>
</dbReference>
<feature type="domain" description="FAD/NAD(P)-binding" evidence="3">
    <location>
        <begin position="7"/>
        <end position="297"/>
    </location>
</feature>
<proteinExistence type="predicted"/>
<dbReference type="PANTHER" id="PTHR42949:SF3">
    <property type="entry name" value="ANAEROBIC GLYCEROL-3-PHOSPHATE DEHYDROGENASE SUBUNIT B"/>
    <property type="match status" value="1"/>
</dbReference>
<dbReference type="InterPro" id="IPR041854">
    <property type="entry name" value="BFD-like_2Fe2S-bd_dom_sf"/>
</dbReference>
<dbReference type="InterPro" id="IPR036188">
    <property type="entry name" value="FAD/NAD-bd_sf"/>
</dbReference>
<evidence type="ECO:0000259" key="3">
    <source>
        <dbReference type="Pfam" id="PF07992"/>
    </source>
</evidence>
<sequence length="426" mass="45630">MKKLSFAVLVVGAGPAGLAAATSAARGNFSVGLLDENPAPGGQIWRGGRTHAPGKQARVWLSLAELPEITPLYRTKVVAPLGTRALLAERPDGPVLIEFERLILATGARERFLPFPGWTLPGVMGAGGLQALVKGGLPVEGKRIVVAGSGPLLLAVAAFLKSKGAHVLLVAEQTPWHRLGAFALQLPRYGRQFRQAGQLGLHLYNVPFHADSWVTQAHGDKRLMAVSVRMGGRVKTLDCDYLACGFGLVPNSELAAAFGCELFEGSVRVDAWQRTSVEGIYCVGEATGIGGVDVSLAEGQIAGYAAIGQLERARTYFPAREKAARFAALLARNFALRDELRHLATDETLLCRCEDVPYGEAKQQASWRSARLQTRCGMGPCQGRVCGAAASFLFGWTPDSVRPPVSVARVETLALTPETIMRRRTQ</sequence>
<keyword evidence="2" id="KW-0732">Signal</keyword>
<dbReference type="InterPro" id="IPR051691">
    <property type="entry name" value="Metab_Enz_Cyan_OpOx_G3PDH"/>
</dbReference>
<dbReference type="Gene3D" id="1.10.10.1100">
    <property type="entry name" value="BFD-like [2Fe-2S]-binding domain"/>
    <property type="match status" value="1"/>
</dbReference>
<feature type="signal peptide" evidence="2">
    <location>
        <begin position="1"/>
        <end position="19"/>
    </location>
</feature>
<evidence type="ECO:0000256" key="2">
    <source>
        <dbReference type="SAM" id="SignalP"/>
    </source>
</evidence>
<dbReference type="EMBL" id="AP019376">
    <property type="protein sequence ID" value="BBH86173.1"/>
    <property type="molecule type" value="Genomic_DNA"/>
</dbReference>
<dbReference type="InterPro" id="IPR017224">
    <property type="entry name" value="Opine_Oxase_asu/HCN_bsu"/>
</dbReference>
<dbReference type="PRINTS" id="PR00368">
    <property type="entry name" value="FADPNR"/>
</dbReference>
<evidence type="ECO:0000256" key="1">
    <source>
        <dbReference type="ARBA" id="ARBA00023002"/>
    </source>
</evidence>